<accession>A0A5P1E5B2</accession>
<gene>
    <name evidence="1" type="ORF">A4U43_C09F4650</name>
</gene>
<sequence length="95" mass="10403">MEIKQVSNLLTTHNVTPVHWTGVINLELTVYRTEDKDLSDNKVKSGSPVVDFWRPVVDSDEKSPSTVTAELEELLLASPLKARFCADFDDGGAGG</sequence>
<dbReference type="AlphaFoldDB" id="A0A5P1E5B2"/>
<name>A0A5P1E5B2_ASPOF</name>
<dbReference type="Gramene" id="ONK57832">
    <property type="protein sequence ID" value="ONK57832"/>
    <property type="gene ID" value="A4U43_C09F4650"/>
</dbReference>
<protein>
    <submittedName>
        <fullName evidence="1">Uncharacterized protein</fullName>
    </submittedName>
</protein>
<evidence type="ECO:0000313" key="1">
    <source>
        <dbReference type="EMBL" id="ONK57832.1"/>
    </source>
</evidence>
<keyword evidence="2" id="KW-1185">Reference proteome</keyword>
<dbReference type="Proteomes" id="UP000243459">
    <property type="component" value="Chromosome 9"/>
</dbReference>
<reference evidence="2" key="1">
    <citation type="journal article" date="2017" name="Nat. Commun.">
        <title>The asparagus genome sheds light on the origin and evolution of a young Y chromosome.</title>
        <authorList>
            <person name="Harkess A."/>
            <person name="Zhou J."/>
            <person name="Xu C."/>
            <person name="Bowers J.E."/>
            <person name="Van der Hulst R."/>
            <person name="Ayyampalayam S."/>
            <person name="Mercati F."/>
            <person name="Riccardi P."/>
            <person name="McKain M.R."/>
            <person name="Kakrana A."/>
            <person name="Tang H."/>
            <person name="Ray J."/>
            <person name="Groenendijk J."/>
            <person name="Arikit S."/>
            <person name="Mathioni S.M."/>
            <person name="Nakano M."/>
            <person name="Shan H."/>
            <person name="Telgmann-Rauber A."/>
            <person name="Kanno A."/>
            <person name="Yue Z."/>
            <person name="Chen H."/>
            <person name="Li W."/>
            <person name="Chen Y."/>
            <person name="Xu X."/>
            <person name="Zhang Y."/>
            <person name="Luo S."/>
            <person name="Chen H."/>
            <person name="Gao J."/>
            <person name="Mao Z."/>
            <person name="Pires J.C."/>
            <person name="Luo M."/>
            <person name="Kudrna D."/>
            <person name="Wing R.A."/>
            <person name="Meyers B.C."/>
            <person name="Yi K."/>
            <person name="Kong H."/>
            <person name="Lavrijsen P."/>
            <person name="Sunseri F."/>
            <person name="Falavigna A."/>
            <person name="Ye Y."/>
            <person name="Leebens-Mack J.H."/>
            <person name="Chen G."/>
        </authorList>
    </citation>
    <scope>NUCLEOTIDE SEQUENCE [LARGE SCALE GENOMIC DNA]</scope>
    <source>
        <strain evidence="2">cv. DH0086</strain>
    </source>
</reference>
<proteinExistence type="predicted"/>
<dbReference type="EMBL" id="CM007389">
    <property type="protein sequence ID" value="ONK57832.1"/>
    <property type="molecule type" value="Genomic_DNA"/>
</dbReference>
<organism evidence="1 2">
    <name type="scientific">Asparagus officinalis</name>
    <name type="common">Garden asparagus</name>
    <dbReference type="NCBI Taxonomy" id="4686"/>
    <lineage>
        <taxon>Eukaryota</taxon>
        <taxon>Viridiplantae</taxon>
        <taxon>Streptophyta</taxon>
        <taxon>Embryophyta</taxon>
        <taxon>Tracheophyta</taxon>
        <taxon>Spermatophyta</taxon>
        <taxon>Magnoliopsida</taxon>
        <taxon>Liliopsida</taxon>
        <taxon>Asparagales</taxon>
        <taxon>Asparagaceae</taxon>
        <taxon>Asparagoideae</taxon>
        <taxon>Asparagus</taxon>
    </lineage>
</organism>
<evidence type="ECO:0000313" key="2">
    <source>
        <dbReference type="Proteomes" id="UP000243459"/>
    </source>
</evidence>